<feature type="compositionally biased region" description="Low complexity" evidence="1">
    <location>
        <begin position="546"/>
        <end position="559"/>
    </location>
</feature>
<organism evidence="3 4">
    <name type="scientific">Apodospora peruviana</name>
    <dbReference type="NCBI Taxonomy" id="516989"/>
    <lineage>
        <taxon>Eukaryota</taxon>
        <taxon>Fungi</taxon>
        <taxon>Dikarya</taxon>
        <taxon>Ascomycota</taxon>
        <taxon>Pezizomycotina</taxon>
        <taxon>Sordariomycetes</taxon>
        <taxon>Sordariomycetidae</taxon>
        <taxon>Sordariales</taxon>
        <taxon>Lasiosphaeriaceae</taxon>
        <taxon>Apodospora</taxon>
    </lineage>
</organism>
<keyword evidence="2" id="KW-0812">Transmembrane</keyword>
<feature type="compositionally biased region" description="Low complexity" evidence="1">
    <location>
        <begin position="698"/>
        <end position="709"/>
    </location>
</feature>
<comment type="caution">
    <text evidence="3">The sequence shown here is derived from an EMBL/GenBank/DDBJ whole genome shotgun (WGS) entry which is preliminary data.</text>
</comment>
<feature type="transmembrane region" description="Helical" evidence="2">
    <location>
        <begin position="1256"/>
        <end position="1276"/>
    </location>
</feature>
<feature type="compositionally biased region" description="Polar residues" evidence="1">
    <location>
        <begin position="811"/>
        <end position="823"/>
    </location>
</feature>
<sequence length="1370" mass="148993">MNLNNSGIQNYPPVAEVDITDYSRRPGSSTESTDELLPSATHLELDESSRSVNTSGRTTPEIRPQSPVGKLASSIGPVHVLLVVAEPEKSDIASPYSRLSHPKLAQSAFGRPPRAGIEVSEDDIELEHFPLPAVGAYYHSTEHLVPLPDESEPKPSTPEDGRHDDSSKLEATHCITNTPVPNYKPLPLRWPFKVFLVAIIAGICAFLEYQIHDLPPLHYKALQYDPPERNLLVPGIPSGAAPARTTAISAVLVPTTLGTKPSPLPKVLPVVQTETHVQTGNLASESYLGGGAPTPAPRPRMVLAPRPPSSSYPGSQKQVTKFCGWNRPSWYVINIIPPEYLLEEFLQAFMTTDPSWCPCTVTEENADLHQFNTQWNTRQWETNDKGCESVMNVVASFNAYKSVVYYNDTPVGRRVVNMMTLYDTPPSFVTPFWQYPTTDADGGILFPVALRTPRLEKRDIFGNAAERTKTATFPISNQWSWADYKGGRMDTSYFTPCSTDFRDARIDMLTGRVYISELPSCTEEPPTFLTTWLTLPFGRPTKAPNTTSIESSTRTSIDTGPVESRKPTQDTKTGGFQAQSTLSTSTRIIATSSTVSVTRNATRISSGKGGDQDFNTWQSPNPIISTSPGNAEAEASSVSIPQVEVTSTQTFTSVQVSSDFDLIRCSEAHTTQGQTSSSLSIGTTFETPSSLPRPGNDSTKPSSPSSKFTGTESVTSTITGTVTQVILSTLGQSKPTMGPETKSAFNTPSLALSDSTSLTLSTFTTVANGGAGVGLETTTPKVSVTSVTSVTSATSATSVTPVTSISEAQSSIPAISSEDSPAQASPVGPIPPEAQEAFSNLRTEADYLMASLIPVLLATLLGICIQVFTSSLNTMLPFRLLGREHGAPASDSLCLPRSSWLGASCLTGYRFMRQFGDPLPSLSVLLNILSTVFVPLSTETIRLEFTTIECASGLVCAFGMRTSGVPVRAAEALLAAMAVLVISLRFILTRWKTGVAAEPWSIASMAGLLTDYKLRNILRSVSPSINGKHHHLRNSQIATALERRRFRLGFLPSTLGSPEHQMYGVQVAPATDDGRPIRPTVRDPPAPPHKKEDASRSWKKRFWHIEPATQELSIRTTALILTIGLLVLILYYENTVPITPTPFETFMDSQSFGVRMLFTAFGTAVSGFWDFYFSQMAEGQIHRRLLTAPLPAQRSVLVSPPSNVFTGLWHFFRAREILPFSVALATLLAKFTPILFSGIPFRNTVTWKMHEACTWMAVAVLSYMVLVLVVSLYCSVSITRKQLPVRTDTIAGCMYYLVGSGMLKDFEGLATLGGKERDRVVGEMSRLYRVFDEVGGERHGRGSQGGLSDSEEKGVVVDYYSVPAVTMSKS</sequence>
<accession>A0AAE0MBH0</accession>
<feature type="transmembrane region" description="Helical" evidence="2">
    <location>
        <begin position="1112"/>
        <end position="1132"/>
    </location>
</feature>
<evidence type="ECO:0000256" key="2">
    <source>
        <dbReference type="SAM" id="Phobius"/>
    </source>
</evidence>
<reference evidence="3" key="1">
    <citation type="journal article" date="2023" name="Mol. Phylogenet. Evol.">
        <title>Genome-scale phylogeny and comparative genomics of the fungal order Sordariales.</title>
        <authorList>
            <person name="Hensen N."/>
            <person name="Bonometti L."/>
            <person name="Westerberg I."/>
            <person name="Brannstrom I.O."/>
            <person name="Guillou S."/>
            <person name="Cros-Aarteil S."/>
            <person name="Calhoun S."/>
            <person name="Haridas S."/>
            <person name="Kuo A."/>
            <person name="Mondo S."/>
            <person name="Pangilinan J."/>
            <person name="Riley R."/>
            <person name="LaButti K."/>
            <person name="Andreopoulos B."/>
            <person name="Lipzen A."/>
            <person name="Chen C."/>
            <person name="Yan M."/>
            <person name="Daum C."/>
            <person name="Ng V."/>
            <person name="Clum A."/>
            <person name="Steindorff A."/>
            <person name="Ohm R.A."/>
            <person name="Martin F."/>
            <person name="Silar P."/>
            <person name="Natvig D.O."/>
            <person name="Lalanne C."/>
            <person name="Gautier V."/>
            <person name="Ament-Velasquez S.L."/>
            <person name="Kruys A."/>
            <person name="Hutchinson M.I."/>
            <person name="Powell A.J."/>
            <person name="Barry K."/>
            <person name="Miller A.N."/>
            <person name="Grigoriev I.V."/>
            <person name="Debuchy R."/>
            <person name="Gladieux P."/>
            <person name="Hiltunen Thoren M."/>
            <person name="Johannesson H."/>
        </authorList>
    </citation>
    <scope>NUCLEOTIDE SEQUENCE</scope>
    <source>
        <strain evidence="3">CBS 118394</strain>
    </source>
</reference>
<feature type="compositionally biased region" description="Polar residues" evidence="1">
    <location>
        <begin position="570"/>
        <end position="579"/>
    </location>
</feature>
<feature type="transmembrane region" description="Helical" evidence="2">
    <location>
        <begin position="1217"/>
        <end position="1236"/>
    </location>
</feature>
<keyword evidence="4" id="KW-1185">Reference proteome</keyword>
<evidence type="ECO:0008006" key="5">
    <source>
        <dbReference type="Google" id="ProtNLM"/>
    </source>
</evidence>
<feature type="region of interest" description="Disordered" evidence="1">
    <location>
        <begin position="669"/>
        <end position="714"/>
    </location>
</feature>
<feature type="transmembrane region" description="Helical" evidence="2">
    <location>
        <begin position="919"/>
        <end position="936"/>
    </location>
</feature>
<feature type="region of interest" description="Disordered" evidence="1">
    <location>
        <begin position="540"/>
        <end position="580"/>
    </location>
</feature>
<feature type="region of interest" description="Disordered" evidence="1">
    <location>
        <begin position="145"/>
        <end position="167"/>
    </location>
</feature>
<dbReference type="Proteomes" id="UP001283341">
    <property type="component" value="Unassembled WGS sequence"/>
</dbReference>
<feature type="compositionally biased region" description="Polar residues" evidence="1">
    <location>
        <begin position="669"/>
        <end position="690"/>
    </location>
</feature>
<feature type="transmembrane region" description="Helical" evidence="2">
    <location>
        <begin position="969"/>
        <end position="988"/>
    </location>
</feature>
<dbReference type="EMBL" id="JAUEDM010000002">
    <property type="protein sequence ID" value="KAK3324934.1"/>
    <property type="molecule type" value="Genomic_DNA"/>
</dbReference>
<reference evidence="3" key="2">
    <citation type="submission" date="2023-06" db="EMBL/GenBank/DDBJ databases">
        <authorList>
            <consortium name="Lawrence Berkeley National Laboratory"/>
            <person name="Haridas S."/>
            <person name="Hensen N."/>
            <person name="Bonometti L."/>
            <person name="Westerberg I."/>
            <person name="Brannstrom I.O."/>
            <person name="Guillou S."/>
            <person name="Cros-Aarteil S."/>
            <person name="Calhoun S."/>
            <person name="Kuo A."/>
            <person name="Mondo S."/>
            <person name="Pangilinan J."/>
            <person name="Riley R."/>
            <person name="Labutti K."/>
            <person name="Andreopoulos B."/>
            <person name="Lipzen A."/>
            <person name="Chen C."/>
            <person name="Yanf M."/>
            <person name="Daum C."/>
            <person name="Ng V."/>
            <person name="Clum A."/>
            <person name="Steindorff A."/>
            <person name="Ohm R."/>
            <person name="Martin F."/>
            <person name="Silar P."/>
            <person name="Natvig D."/>
            <person name="Lalanne C."/>
            <person name="Gautier V."/>
            <person name="Ament-Velasquez S.L."/>
            <person name="Kruys A."/>
            <person name="Hutchinson M.I."/>
            <person name="Powell A.J."/>
            <person name="Barry K."/>
            <person name="Miller A.N."/>
            <person name="Grigoriev I.V."/>
            <person name="Debuchy R."/>
            <person name="Gladieux P."/>
            <person name="Thoren M.H."/>
            <person name="Johannesson H."/>
        </authorList>
    </citation>
    <scope>NUCLEOTIDE SEQUENCE</scope>
    <source>
        <strain evidence="3">CBS 118394</strain>
    </source>
</reference>
<gene>
    <name evidence="3" type="ORF">B0H66DRAFT_615234</name>
</gene>
<feature type="region of interest" description="Disordered" evidence="1">
    <location>
        <begin position="1"/>
        <end position="71"/>
    </location>
</feature>
<evidence type="ECO:0000256" key="1">
    <source>
        <dbReference type="SAM" id="MobiDB-lite"/>
    </source>
</evidence>
<name>A0AAE0MBH0_9PEZI</name>
<keyword evidence="2" id="KW-0472">Membrane</keyword>
<protein>
    <recommendedName>
        <fullName evidence="5">Transmembrane protein</fullName>
    </recommendedName>
</protein>
<dbReference type="Pfam" id="PF11915">
    <property type="entry name" value="DUF3433"/>
    <property type="match status" value="2"/>
</dbReference>
<feature type="compositionally biased region" description="Basic and acidic residues" evidence="1">
    <location>
        <begin position="151"/>
        <end position="167"/>
    </location>
</feature>
<dbReference type="InterPro" id="IPR021840">
    <property type="entry name" value="DUF3433"/>
</dbReference>
<proteinExistence type="predicted"/>
<feature type="transmembrane region" description="Helical" evidence="2">
    <location>
        <begin position="847"/>
        <end position="869"/>
    </location>
</feature>
<feature type="region of interest" description="Disordered" evidence="1">
    <location>
        <begin position="282"/>
        <end position="315"/>
    </location>
</feature>
<evidence type="ECO:0000313" key="3">
    <source>
        <dbReference type="EMBL" id="KAK3324934.1"/>
    </source>
</evidence>
<evidence type="ECO:0000313" key="4">
    <source>
        <dbReference type="Proteomes" id="UP001283341"/>
    </source>
</evidence>
<feature type="transmembrane region" description="Helical" evidence="2">
    <location>
        <begin position="1152"/>
        <end position="1173"/>
    </location>
</feature>
<feature type="region of interest" description="Disordered" evidence="1">
    <location>
        <begin position="811"/>
        <end position="834"/>
    </location>
</feature>
<keyword evidence="2" id="KW-1133">Transmembrane helix</keyword>
<feature type="region of interest" description="Disordered" evidence="1">
    <location>
        <begin position="1069"/>
        <end position="1095"/>
    </location>
</feature>